<gene>
    <name evidence="1" type="ORF">P857_17</name>
</gene>
<protein>
    <submittedName>
        <fullName evidence="1">Uncharacterized protein</fullName>
    </submittedName>
</protein>
<evidence type="ECO:0000313" key="2">
    <source>
        <dbReference type="Proteomes" id="UP000018951"/>
    </source>
</evidence>
<dbReference type="STRING" id="1401685.P857_17"/>
<accession>W2V0D6</accession>
<dbReference type="Proteomes" id="UP000018951">
    <property type="component" value="Unassembled WGS sequence"/>
</dbReference>
<comment type="caution">
    <text evidence="1">The sequence shown here is derived from an EMBL/GenBank/DDBJ whole genome shotgun (WGS) entry which is preliminary data.</text>
</comment>
<organism evidence="1 2">
    <name type="scientific">Candidatus Xenolissoclinum pacificiensis L6</name>
    <dbReference type="NCBI Taxonomy" id="1401685"/>
    <lineage>
        <taxon>Bacteria</taxon>
        <taxon>Pseudomonadati</taxon>
        <taxon>Pseudomonadota</taxon>
        <taxon>Alphaproteobacteria</taxon>
        <taxon>Rickettsiales</taxon>
        <taxon>Anaplasmataceae</taxon>
        <taxon>Candidatus Xenolissoclinum</taxon>
    </lineage>
</organism>
<reference evidence="1 2" key="1">
    <citation type="journal article" date="2013" name="PLoS ONE">
        <title>Bacterial endosymbiosis in a chordate host: long-term co-evolution and conservation of secondary metabolism.</title>
        <authorList>
            <person name="Kwan J.C."/>
            <person name="Schmidt E.W."/>
        </authorList>
    </citation>
    <scope>NUCLEOTIDE SEQUENCE [LARGE SCALE GENOMIC DNA]</scope>
    <source>
        <strain evidence="2">L6</strain>
    </source>
</reference>
<dbReference type="EMBL" id="AXCJ01000002">
    <property type="protein sequence ID" value="ETO91570.1"/>
    <property type="molecule type" value="Genomic_DNA"/>
</dbReference>
<proteinExistence type="predicted"/>
<name>W2V0D6_9RICK</name>
<dbReference type="AlphaFoldDB" id="W2V0D6"/>
<sequence>MAQHIYEIPTCKEIVSILQNNEDLKVNIVILVHLIDMEGFLTGGNKEDISFASELAKHVQGCYVVEDKGYEVLEKNYKKYPIFV</sequence>
<evidence type="ECO:0000313" key="1">
    <source>
        <dbReference type="EMBL" id="ETO91570.1"/>
    </source>
</evidence>
<keyword evidence="2" id="KW-1185">Reference proteome</keyword>